<keyword evidence="2" id="KW-1185">Reference proteome</keyword>
<evidence type="ECO:0000313" key="1">
    <source>
        <dbReference type="EMBL" id="MDP9960742.1"/>
    </source>
</evidence>
<evidence type="ECO:0008006" key="3">
    <source>
        <dbReference type="Google" id="ProtNLM"/>
    </source>
</evidence>
<proteinExistence type="predicted"/>
<gene>
    <name evidence="1" type="ORF">J2T04_002630</name>
</gene>
<sequence length="194" mass="23232">MGWFENGFTRTWRDYELIGYNTIAELKRKVIKTFAPRSIGIRIKIITQINILYIMDFKNIHIGQLIEKTVAESGIEMSRICNFLKCSNEDIREMYQSEGLPTNILLRWSKLLEYDFFRLYSQHMILYAPGLRGEEKAKDKKYSLPKFRKSLYTKEIIDFILEQIESEKMTREQVILKYKIPKTTLYKWITKYKG</sequence>
<protein>
    <recommendedName>
        <fullName evidence="3">Transposase</fullName>
    </recommendedName>
</protein>
<accession>A0ABT9SMV8</accession>
<dbReference type="EMBL" id="JAUSRL010000004">
    <property type="protein sequence ID" value="MDP9960742.1"/>
    <property type="molecule type" value="Genomic_DNA"/>
</dbReference>
<dbReference type="RefSeq" id="WP_306844251.1">
    <property type="nucleotide sequence ID" value="NZ_JAUSRL010000004.1"/>
</dbReference>
<dbReference type="InterPro" id="IPR009057">
    <property type="entry name" value="Homeodomain-like_sf"/>
</dbReference>
<reference evidence="1 2" key="1">
    <citation type="submission" date="2023-07" db="EMBL/GenBank/DDBJ databases">
        <title>Sorghum-associated microbial communities from plants grown in Nebraska, USA.</title>
        <authorList>
            <person name="Schachtman D."/>
        </authorList>
    </citation>
    <scope>NUCLEOTIDE SEQUENCE [LARGE SCALE GENOMIC DNA]</scope>
    <source>
        <strain evidence="1 2">CC351</strain>
    </source>
</reference>
<evidence type="ECO:0000313" key="2">
    <source>
        <dbReference type="Proteomes" id="UP001235513"/>
    </source>
</evidence>
<name>A0ABT9SMV8_9FLAO</name>
<comment type="caution">
    <text evidence="1">The sequence shown here is derived from an EMBL/GenBank/DDBJ whole genome shotgun (WGS) entry which is preliminary data.</text>
</comment>
<dbReference type="SUPFAM" id="SSF46689">
    <property type="entry name" value="Homeodomain-like"/>
    <property type="match status" value="1"/>
</dbReference>
<dbReference type="Proteomes" id="UP001235513">
    <property type="component" value="Unassembled WGS sequence"/>
</dbReference>
<organism evidence="1 2">
    <name type="scientific">Chryseobacterium lathyri</name>
    <dbReference type="NCBI Taxonomy" id="395933"/>
    <lineage>
        <taxon>Bacteria</taxon>
        <taxon>Pseudomonadati</taxon>
        <taxon>Bacteroidota</taxon>
        <taxon>Flavobacteriia</taxon>
        <taxon>Flavobacteriales</taxon>
        <taxon>Weeksellaceae</taxon>
        <taxon>Chryseobacterium group</taxon>
        <taxon>Chryseobacterium</taxon>
    </lineage>
</organism>